<gene>
    <name evidence="1" type="ORF">J2Y00_004604</name>
</gene>
<evidence type="ECO:0000313" key="2">
    <source>
        <dbReference type="Proteomes" id="UP001185331"/>
    </source>
</evidence>
<dbReference type="AlphaFoldDB" id="A0AAE3XHW3"/>
<organism evidence="1 2">
    <name type="scientific">Deinococcus soli</name>
    <name type="common">ex Cha et al. 2016</name>
    <dbReference type="NCBI Taxonomy" id="1309411"/>
    <lineage>
        <taxon>Bacteria</taxon>
        <taxon>Thermotogati</taxon>
        <taxon>Deinococcota</taxon>
        <taxon>Deinococci</taxon>
        <taxon>Deinococcales</taxon>
        <taxon>Deinococcaceae</taxon>
        <taxon>Deinococcus</taxon>
    </lineage>
</organism>
<dbReference type="RefSeq" id="WP_309858407.1">
    <property type="nucleotide sequence ID" value="NZ_JAVDQJ010000019.1"/>
</dbReference>
<dbReference type="Proteomes" id="UP001185331">
    <property type="component" value="Unassembled WGS sequence"/>
</dbReference>
<sequence length="74" mass="8212">MITTVPCTAGSVRGLTFPFFNCTCQPRQRPVARSRPNTLARARSMMVHGLAGLRRQAADALRILGEQHARTRHP</sequence>
<name>A0AAE3XHW3_9DEIO</name>
<dbReference type="EMBL" id="JAVDQK010000020">
    <property type="protein sequence ID" value="MDR6220973.1"/>
    <property type="molecule type" value="Genomic_DNA"/>
</dbReference>
<accession>A0AAE3XHW3</accession>
<reference evidence="1" key="1">
    <citation type="submission" date="2023-07" db="EMBL/GenBank/DDBJ databases">
        <title>Sorghum-associated microbial communities from plants grown in Nebraska, USA.</title>
        <authorList>
            <person name="Schachtman D."/>
        </authorList>
    </citation>
    <scope>NUCLEOTIDE SEQUENCE</scope>
    <source>
        <strain evidence="1">BE330</strain>
    </source>
</reference>
<evidence type="ECO:0000313" key="1">
    <source>
        <dbReference type="EMBL" id="MDR6220973.1"/>
    </source>
</evidence>
<protein>
    <submittedName>
        <fullName evidence="1">Uncharacterized protein</fullName>
    </submittedName>
</protein>
<proteinExistence type="predicted"/>
<comment type="caution">
    <text evidence="1">The sequence shown here is derived from an EMBL/GenBank/DDBJ whole genome shotgun (WGS) entry which is preliminary data.</text>
</comment>